<dbReference type="SUPFAM" id="SSF53098">
    <property type="entry name" value="Ribonuclease H-like"/>
    <property type="match status" value="1"/>
</dbReference>
<comment type="caution">
    <text evidence="1">The sequence shown here is derived from an EMBL/GenBank/DDBJ whole genome shotgun (WGS) entry which is preliminary data.</text>
</comment>
<proteinExistence type="predicted"/>
<organism evidence="1 2">
    <name type="scientific">Uncinula necator</name>
    <name type="common">Grape powdery mildew</name>
    <dbReference type="NCBI Taxonomy" id="52586"/>
    <lineage>
        <taxon>Eukaryota</taxon>
        <taxon>Fungi</taxon>
        <taxon>Dikarya</taxon>
        <taxon>Ascomycota</taxon>
        <taxon>Pezizomycotina</taxon>
        <taxon>Leotiomycetes</taxon>
        <taxon>Erysiphales</taxon>
        <taxon>Erysiphaceae</taxon>
        <taxon>Erysiphe</taxon>
    </lineage>
</organism>
<protein>
    <submittedName>
        <fullName evidence="1">Uncharacterized protein</fullName>
    </submittedName>
</protein>
<evidence type="ECO:0000313" key="1">
    <source>
        <dbReference type="EMBL" id="KHJ32806.1"/>
    </source>
</evidence>
<sequence length="206" mass="23651">MHTMAKYATNVAACLDNEEAAICLYTGNLSLSSSKNITKFQNLRDVWHRRTHTSVSSTGAVIVRWIPGHVDITGNERADALANSACNEPTLELKSYISRELRELNERYEANIALYWENKAPVRYRYWNISMTSKLPPELCFLSRRNLGLLLIARSAHENFAAYHRRFKHENAELLFSCGEENTPEHPFVYNNLAALRKPRLRPTRG</sequence>
<dbReference type="HOGENOM" id="CLU_000680_26_0_1"/>
<dbReference type="Proteomes" id="UP000030854">
    <property type="component" value="Unassembled WGS sequence"/>
</dbReference>
<dbReference type="EMBL" id="JNVN01001805">
    <property type="protein sequence ID" value="KHJ32806.1"/>
    <property type="molecule type" value="Genomic_DNA"/>
</dbReference>
<dbReference type="InterPro" id="IPR036397">
    <property type="entry name" value="RNaseH_sf"/>
</dbReference>
<evidence type="ECO:0000313" key="2">
    <source>
        <dbReference type="Proteomes" id="UP000030854"/>
    </source>
</evidence>
<gene>
    <name evidence="1" type="ORF">EV44_g3668</name>
</gene>
<dbReference type="AlphaFoldDB" id="A0A0B1P7D2"/>
<accession>A0A0B1P7D2</accession>
<keyword evidence="2" id="KW-1185">Reference proteome</keyword>
<dbReference type="InterPro" id="IPR012337">
    <property type="entry name" value="RNaseH-like_sf"/>
</dbReference>
<dbReference type="Gene3D" id="3.30.420.10">
    <property type="entry name" value="Ribonuclease H-like superfamily/Ribonuclease H"/>
    <property type="match status" value="1"/>
</dbReference>
<name>A0A0B1P7D2_UNCNE</name>
<dbReference type="GO" id="GO:0003676">
    <property type="term" value="F:nucleic acid binding"/>
    <property type="evidence" value="ECO:0007669"/>
    <property type="project" value="InterPro"/>
</dbReference>
<reference evidence="1 2" key="1">
    <citation type="journal article" date="2014" name="BMC Genomics">
        <title>Adaptive genomic structural variation in the grape powdery mildew pathogen, Erysiphe necator.</title>
        <authorList>
            <person name="Jones L."/>
            <person name="Riaz S."/>
            <person name="Morales-Cruz A."/>
            <person name="Amrine K.C."/>
            <person name="McGuire B."/>
            <person name="Gubler W.D."/>
            <person name="Walker M.A."/>
            <person name="Cantu D."/>
        </authorList>
    </citation>
    <scope>NUCLEOTIDE SEQUENCE [LARGE SCALE GENOMIC DNA]</scope>
    <source>
        <strain evidence="2">c</strain>
    </source>
</reference>
<dbReference type="OMA" id="ATHEIAC"/>